<proteinExistence type="predicted"/>
<feature type="signal peptide" evidence="1">
    <location>
        <begin position="1"/>
        <end position="23"/>
    </location>
</feature>
<protein>
    <submittedName>
        <fullName evidence="2">Uncharacterized protein</fullName>
    </submittedName>
</protein>
<feature type="chain" id="PRO_5013178722" evidence="1">
    <location>
        <begin position="24"/>
        <end position="88"/>
    </location>
</feature>
<dbReference type="Proteomes" id="UP000185192">
    <property type="component" value="Unassembled WGS sequence"/>
</dbReference>
<reference evidence="3" key="1">
    <citation type="submission" date="2016-11" db="EMBL/GenBank/DDBJ databases">
        <authorList>
            <person name="Varghese N."/>
            <person name="Submissions S."/>
        </authorList>
    </citation>
    <scope>NUCLEOTIDE SEQUENCE [LARGE SCALE GENOMIC DNA]</scope>
    <source>
        <strain evidence="3">DSM 22363</strain>
    </source>
</reference>
<evidence type="ECO:0000313" key="2">
    <source>
        <dbReference type="EMBL" id="SIN66338.1"/>
    </source>
</evidence>
<organism evidence="2 3">
    <name type="scientific">Parasphingorhabdus marina DSM 22363</name>
    <dbReference type="NCBI Taxonomy" id="1123272"/>
    <lineage>
        <taxon>Bacteria</taxon>
        <taxon>Pseudomonadati</taxon>
        <taxon>Pseudomonadota</taxon>
        <taxon>Alphaproteobacteria</taxon>
        <taxon>Sphingomonadales</taxon>
        <taxon>Sphingomonadaceae</taxon>
        <taxon>Parasphingorhabdus</taxon>
    </lineage>
</organism>
<gene>
    <name evidence="2" type="ORF">SAMN02745824_1607</name>
</gene>
<sequence>MTKFQSLLLGTVAAAVTASSAFAADAARNERLYDANGASVAKVNRVADDGDVMVIYKGKVIRVQAETLSKTDGKLMTSLTRKELRRMK</sequence>
<dbReference type="OrthoDB" id="7596635at2"/>
<dbReference type="EMBL" id="FSQW01000001">
    <property type="protein sequence ID" value="SIN66338.1"/>
    <property type="molecule type" value="Genomic_DNA"/>
</dbReference>
<dbReference type="AlphaFoldDB" id="A0A1N6D691"/>
<dbReference type="RefSeq" id="WP_074204502.1">
    <property type="nucleotide sequence ID" value="NZ_FSQW01000001.1"/>
</dbReference>
<evidence type="ECO:0000313" key="3">
    <source>
        <dbReference type="Proteomes" id="UP000185192"/>
    </source>
</evidence>
<keyword evidence="3" id="KW-1185">Reference proteome</keyword>
<accession>A0A1N6D691</accession>
<keyword evidence="1" id="KW-0732">Signal</keyword>
<evidence type="ECO:0000256" key="1">
    <source>
        <dbReference type="SAM" id="SignalP"/>
    </source>
</evidence>
<name>A0A1N6D691_9SPHN</name>